<proteinExistence type="inferred from homology"/>
<reference evidence="8" key="1">
    <citation type="submission" date="2021-01" db="EMBL/GenBank/DDBJ databases">
        <authorList>
            <person name="Corre E."/>
            <person name="Pelletier E."/>
            <person name="Niang G."/>
            <person name="Scheremetjew M."/>
            <person name="Finn R."/>
            <person name="Kale V."/>
            <person name="Holt S."/>
            <person name="Cochrane G."/>
            <person name="Meng A."/>
            <person name="Brown T."/>
            <person name="Cohen L."/>
        </authorList>
    </citation>
    <scope>NUCLEOTIDE SEQUENCE</scope>
    <source>
        <strain evidence="8">NY070348D</strain>
    </source>
</reference>
<protein>
    <recommendedName>
        <fullName evidence="7">Phospholipase B-like</fullName>
        <ecNumber evidence="7">3.1.1.-</ecNumber>
    </recommendedName>
</protein>
<dbReference type="InterPro" id="IPR007000">
    <property type="entry name" value="PLipase_B-like"/>
</dbReference>
<evidence type="ECO:0000256" key="3">
    <source>
        <dbReference type="ARBA" id="ARBA00022801"/>
    </source>
</evidence>
<dbReference type="Pfam" id="PF04916">
    <property type="entry name" value="Phospholip_B"/>
    <property type="match status" value="1"/>
</dbReference>
<dbReference type="GO" id="GO:0005576">
    <property type="term" value="C:extracellular region"/>
    <property type="evidence" value="ECO:0007669"/>
    <property type="project" value="TreeGrafter"/>
</dbReference>
<keyword evidence="3 7" id="KW-0378">Hydrolase</keyword>
<dbReference type="EC" id="3.1.1.-" evidence="7"/>
<evidence type="ECO:0000256" key="5">
    <source>
        <dbReference type="ARBA" id="ARBA00023098"/>
    </source>
</evidence>
<evidence type="ECO:0000313" key="8">
    <source>
        <dbReference type="EMBL" id="CAD9685663.1"/>
    </source>
</evidence>
<dbReference type="PANTHER" id="PTHR12370:SF1">
    <property type="entry name" value="PHOSPHOLIPASE B-LIKE 1"/>
    <property type="match status" value="1"/>
</dbReference>
<evidence type="ECO:0000256" key="1">
    <source>
        <dbReference type="ARBA" id="ARBA00007835"/>
    </source>
</evidence>
<gene>
    <name evidence="8" type="ORF">QSP1433_LOCUS8880</name>
</gene>
<dbReference type="AlphaFoldDB" id="A0A7S2WGV3"/>
<dbReference type="Gene3D" id="3.60.60.30">
    <property type="match status" value="1"/>
</dbReference>
<dbReference type="GO" id="GO:0009395">
    <property type="term" value="P:phospholipid catabolic process"/>
    <property type="evidence" value="ECO:0007669"/>
    <property type="project" value="TreeGrafter"/>
</dbReference>
<keyword evidence="4 7" id="KW-0442">Lipid degradation</keyword>
<dbReference type="GO" id="GO:0004620">
    <property type="term" value="F:phospholipase activity"/>
    <property type="evidence" value="ECO:0007669"/>
    <property type="project" value="InterPro"/>
</dbReference>
<keyword evidence="5 7" id="KW-0443">Lipid metabolism</keyword>
<dbReference type="EMBL" id="HBHK01014139">
    <property type="protein sequence ID" value="CAD9685663.1"/>
    <property type="molecule type" value="Transcribed_RNA"/>
</dbReference>
<accession>A0A7S2WGV3</accession>
<keyword evidence="6" id="KW-0325">Glycoprotein</keyword>
<evidence type="ECO:0000256" key="4">
    <source>
        <dbReference type="ARBA" id="ARBA00022963"/>
    </source>
</evidence>
<keyword evidence="2" id="KW-0732">Signal</keyword>
<evidence type="ECO:0000256" key="7">
    <source>
        <dbReference type="RuleBase" id="RU364138"/>
    </source>
</evidence>
<comment type="similarity">
    <text evidence="1 7">Belongs to the phospholipase B-like family.</text>
</comment>
<name>A0A7S2WGV3_9STRA</name>
<evidence type="ECO:0000256" key="6">
    <source>
        <dbReference type="ARBA" id="ARBA00023180"/>
    </source>
</evidence>
<sequence length="444" mass="51267">MPKNIRGWMDTQEAWSRKKVSESNGNDAFFRHVGYVLRQFDGLEAGYRANKNVPVLDHWAFQMLNGVGDMFDILPTVDEDHRTDWASMTKEDIIREHSKAGHCSAMIKLTGNFSDLFIGHSSWWTFSNTNRIFKHYHFDYNDNSTAARKISFSSYPGFLESLDDFYMLGSGLAWTQTTNPVIDHSVYKHVKPESLLAWQRVRVASAMAHTGKEWYQALKREYSGTYANQYMVVDFNLYKPNQPIADNTLWVIEEMPGLVVGRDQTSKLRLGYWPSYNVPYYREIFKRSGYVDMEKKHGNFFTYSLAPRGELFRRDQGEVSDLKSFEDLMRSNDYKTDPYSFDGKVENPLYAICSRGDLSLNGSEPTGCYDTKVSSYNFGVLEQKAQIINGPTSRYSGNNLPAFTWDEFPERPHMGLPHVYEFDFIVTKPASVEEEFFDILSSID</sequence>
<evidence type="ECO:0000256" key="2">
    <source>
        <dbReference type="ARBA" id="ARBA00022729"/>
    </source>
</evidence>
<dbReference type="PANTHER" id="PTHR12370">
    <property type="entry name" value="PHOSPHOLIPASE B-RELATED"/>
    <property type="match status" value="1"/>
</dbReference>
<organism evidence="8">
    <name type="scientific">Mucochytrium quahogii</name>
    <dbReference type="NCBI Taxonomy" id="96639"/>
    <lineage>
        <taxon>Eukaryota</taxon>
        <taxon>Sar</taxon>
        <taxon>Stramenopiles</taxon>
        <taxon>Bigyra</taxon>
        <taxon>Labyrinthulomycetes</taxon>
        <taxon>Thraustochytrida</taxon>
        <taxon>Thraustochytriidae</taxon>
        <taxon>Mucochytrium</taxon>
    </lineage>
</organism>
<comment type="function">
    <text evidence="7">Putative phospholipase.</text>
</comment>